<reference evidence="1 2" key="1">
    <citation type="submission" date="2024-01" db="EMBL/GenBank/DDBJ databases">
        <title>The strains designed SYSU M86414 and SYSU M84420 isolated from the marine sediment in San Sha City (Hainan Province, China).</title>
        <authorList>
            <person name="Guo D."/>
        </authorList>
    </citation>
    <scope>NUCLEOTIDE SEQUENCE [LARGE SCALE GENOMIC DNA]</scope>
    <source>
        <strain evidence="1 2">SYSU M84420</strain>
    </source>
</reference>
<evidence type="ECO:0000313" key="1">
    <source>
        <dbReference type="EMBL" id="MEC4266659.1"/>
    </source>
</evidence>
<gene>
    <name evidence="1" type="ORF">VOP03_14975</name>
</gene>
<organism evidence="1 2">
    <name type="scientific">Flagellimonas halotolerans</name>
    <dbReference type="NCBI Taxonomy" id="3112164"/>
    <lineage>
        <taxon>Bacteria</taxon>
        <taxon>Pseudomonadati</taxon>
        <taxon>Bacteroidota</taxon>
        <taxon>Flavobacteriia</taxon>
        <taxon>Flavobacteriales</taxon>
        <taxon>Flavobacteriaceae</taxon>
        <taxon>Flagellimonas</taxon>
    </lineage>
</organism>
<comment type="caution">
    <text evidence="1">The sequence shown here is derived from an EMBL/GenBank/DDBJ whole genome shotgun (WGS) entry which is preliminary data.</text>
</comment>
<sequence>MKKLFSILSVLVIGCSSEDRDAEVYIRLSNVSAYHYQNITVNTSTGPLDYDNLDSGEISKYKVVTKAYGHAFVELEIAEETYAIQPIAYVMLVNQP</sequence>
<dbReference type="RefSeq" id="WP_326279870.1">
    <property type="nucleotide sequence ID" value="NZ_JAYKYV010000017.1"/>
</dbReference>
<evidence type="ECO:0000313" key="2">
    <source>
        <dbReference type="Proteomes" id="UP001355298"/>
    </source>
</evidence>
<accession>A0ABU6IUC3</accession>
<name>A0ABU6IUC3_9FLAO</name>
<evidence type="ECO:0008006" key="3">
    <source>
        <dbReference type="Google" id="ProtNLM"/>
    </source>
</evidence>
<proteinExistence type="predicted"/>
<protein>
    <recommendedName>
        <fullName evidence="3">DUF4249 family protein</fullName>
    </recommendedName>
</protein>
<dbReference type="Proteomes" id="UP001355298">
    <property type="component" value="Unassembled WGS sequence"/>
</dbReference>
<dbReference type="EMBL" id="JAYMGW010000017">
    <property type="protein sequence ID" value="MEC4266659.1"/>
    <property type="molecule type" value="Genomic_DNA"/>
</dbReference>
<keyword evidence="2" id="KW-1185">Reference proteome</keyword>
<dbReference type="PROSITE" id="PS51257">
    <property type="entry name" value="PROKAR_LIPOPROTEIN"/>
    <property type="match status" value="1"/>
</dbReference>